<keyword evidence="4 8" id="KW-0689">Ribosomal protein</keyword>
<dbReference type="GO" id="GO:0005840">
    <property type="term" value="C:ribosome"/>
    <property type="evidence" value="ECO:0007669"/>
    <property type="project" value="UniProtKB-KW"/>
</dbReference>
<dbReference type="InterPro" id="IPR003256">
    <property type="entry name" value="Ribosomal_uL24"/>
</dbReference>
<evidence type="ECO:0000256" key="9">
    <source>
        <dbReference type="RuleBase" id="RU003477"/>
    </source>
</evidence>
<evidence type="ECO:0000313" key="11">
    <source>
        <dbReference type="EMBL" id="CAL4043833.1"/>
    </source>
</evidence>
<dbReference type="FunFam" id="2.30.30.30:FF:000004">
    <property type="entry name" value="50S ribosomal protein L24"/>
    <property type="match status" value="1"/>
</dbReference>
<dbReference type="SUPFAM" id="SSF50104">
    <property type="entry name" value="Translation proteins SH3-like domain"/>
    <property type="match status" value="1"/>
</dbReference>
<dbReference type="Gene3D" id="2.30.30.30">
    <property type="match status" value="1"/>
</dbReference>
<feature type="domain" description="KOW" evidence="10">
    <location>
        <begin position="4"/>
        <end position="31"/>
    </location>
</feature>
<evidence type="ECO:0000259" key="10">
    <source>
        <dbReference type="SMART" id="SM00739"/>
    </source>
</evidence>
<dbReference type="GO" id="GO:1990904">
    <property type="term" value="C:ribonucleoprotein complex"/>
    <property type="evidence" value="ECO:0007669"/>
    <property type="project" value="UniProtKB-KW"/>
</dbReference>
<dbReference type="SMART" id="SM00739">
    <property type="entry name" value="KOW"/>
    <property type="match status" value="1"/>
</dbReference>
<dbReference type="InterPro" id="IPR014722">
    <property type="entry name" value="Rib_uL2_dom2"/>
</dbReference>
<dbReference type="CDD" id="cd06089">
    <property type="entry name" value="KOW_RPL26"/>
    <property type="match status" value="1"/>
</dbReference>
<keyword evidence="3 8" id="KW-0694">RNA-binding</keyword>
<dbReference type="NCBIfam" id="TIGR01079">
    <property type="entry name" value="rplX_bact"/>
    <property type="match status" value="1"/>
</dbReference>
<dbReference type="InterPro" id="IPR057264">
    <property type="entry name" value="Ribosomal_uL24_C"/>
</dbReference>
<dbReference type="InterPro" id="IPR008991">
    <property type="entry name" value="Translation_prot_SH3-like_sf"/>
</dbReference>
<accession>A0AAT9IGX8</accession>
<comment type="function">
    <text evidence="7 8">One of the proteins that surrounds the polypeptide exit tunnel on the outside of the subunit.</text>
</comment>
<dbReference type="RefSeq" id="WP_367680930.1">
    <property type="nucleotide sequence ID" value="NZ_OZ060371.1"/>
</dbReference>
<dbReference type="AlphaFoldDB" id="A0AAT9IGX8"/>
<protein>
    <recommendedName>
        <fullName evidence="6 8">Large ribosomal subunit protein uL24</fullName>
    </recommendedName>
</protein>
<organism evidence="11">
    <name type="scientific">Buchnera aphidicola</name>
    <name type="common">Anoecia corni</name>
    <dbReference type="NCBI Taxonomy" id="2994477"/>
    <lineage>
        <taxon>Bacteria</taxon>
        <taxon>Pseudomonadati</taxon>
        <taxon>Pseudomonadota</taxon>
        <taxon>Gammaproteobacteria</taxon>
        <taxon>Enterobacterales</taxon>
        <taxon>Erwiniaceae</taxon>
        <taxon>Buchnera</taxon>
    </lineage>
</organism>
<dbReference type="Pfam" id="PF00467">
    <property type="entry name" value="KOW"/>
    <property type="match status" value="1"/>
</dbReference>
<dbReference type="GO" id="GO:0006412">
    <property type="term" value="P:translation"/>
    <property type="evidence" value="ECO:0007669"/>
    <property type="project" value="UniProtKB-UniRule"/>
</dbReference>
<name>A0AAT9IGX8_9GAMM</name>
<sequence>MAAKIRKNDTVMILSGRDKGKIGKVIEIRSDRNKVIVQGVNIVTKHQKSVPSQNKSGGIIKQEAYIHISNVGILNTKTGKSEKIGFKFQSGKKIRFFKSSNEMLI</sequence>
<dbReference type="PANTHER" id="PTHR12903">
    <property type="entry name" value="MITOCHONDRIAL RIBOSOMAL PROTEIN L24"/>
    <property type="match status" value="1"/>
</dbReference>
<keyword evidence="5 8" id="KW-0687">Ribonucleoprotein</keyword>
<comment type="subunit">
    <text evidence="8">Part of the 50S ribosomal subunit.</text>
</comment>
<reference evidence="11" key="1">
    <citation type="submission" date="2024-06" db="EMBL/GenBank/DDBJ databases">
        <authorList>
            <person name="Manzano-Marin A."/>
            <person name="Manzano-Marin A."/>
            <person name="Alejandro Manzano Marin A."/>
        </authorList>
    </citation>
    <scope>NUCLEOTIDE SEQUENCE</scope>
    <source>
        <strain evidence="11">Ancorni-2928</strain>
    </source>
</reference>
<evidence type="ECO:0000256" key="3">
    <source>
        <dbReference type="ARBA" id="ARBA00022884"/>
    </source>
</evidence>
<comment type="function">
    <text evidence="8">One of two assembly initiator proteins, it binds directly to the 5'-end of the 23S rRNA, where it nucleates assembly of the 50S subunit.</text>
</comment>
<evidence type="ECO:0000256" key="8">
    <source>
        <dbReference type="HAMAP-Rule" id="MF_01326"/>
    </source>
</evidence>
<dbReference type="GO" id="GO:0019843">
    <property type="term" value="F:rRNA binding"/>
    <property type="evidence" value="ECO:0007669"/>
    <property type="project" value="UniProtKB-UniRule"/>
</dbReference>
<dbReference type="InterPro" id="IPR041988">
    <property type="entry name" value="Ribosomal_uL24_KOW"/>
</dbReference>
<proteinExistence type="inferred from homology"/>
<keyword evidence="2 8" id="KW-0699">rRNA-binding</keyword>
<evidence type="ECO:0000256" key="5">
    <source>
        <dbReference type="ARBA" id="ARBA00023274"/>
    </source>
</evidence>
<dbReference type="GO" id="GO:0005829">
    <property type="term" value="C:cytosol"/>
    <property type="evidence" value="ECO:0007669"/>
    <property type="project" value="UniProtKB-ARBA"/>
</dbReference>
<evidence type="ECO:0000256" key="2">
    <source>
        <dbReference type="ARBA" id="ARBA00022730"/>
    </source>
</evidence>
<dbReference type="EMBL" id="OZ060371">
    <property type="protein sequence ID" value="CAL4043833.1"/>
    <property type="molecule type" value="Genomic_DNA"/>
</dbReference>
<dbReference type="InterPro" id="IPR005824">
    <property type="entry name" value="KOW"/>
</dbReference>
<evidence type="ECO:0000256" key="7">
    <source>
        <dbReference type="ARBA" id="ARBA00058688"/>
    </source>
</evidence>
<evidence type="ECO:0000256" key="6">
    <source>
        <dbReference type="ARBA" id="ARBA00035206"/>
    </source>
</evidence>
<dbReference type="GO" id="GO:0003735">
    <property type="term" value="F:structural constituent of ribosome"/>
    <property type="evidence" value="ECO:0007669"/>
    <property type="project" value="InterPro"/>
</dbReference>
<dbReference type="Pfam" id="PF17136">
    <property type="entry name" value="ribosomal_L24"/>
    <property type="match status" value="1"/>
</dbReference>
<comment type="similarity">
    <text evidence="1 8 9">Belongs to the universal ribosomal protein uL24 family.</text>
</comment>
<gene>
    <name evidence="8 11" type="primary">rplX</name>
    <name evidence="11" type="ORF">BUANCORI2928_403</name>
</gene>
<dbReference type="PROSITE" id="PS01108">
    <property type="entry name" value="RIBOSOMAL_L24"/>
    <property type="match status" value="1"/>
</dbReference>
<dbReference type="HAMAP" id="MF_01326_B">
    <property type="entry name" value="Ribosomal_uL24_B"/>
    <property type="match status" value="1"/>
</dbReference>
<evidence type="ECO:0000256" key="4">
    <source>
        <dbReference type="ARBA" id="ARBA00022980"/>
    </source>
</evidence>
<dbReference type="InterPro" id="IPR005825">
    <property type="entry name" value="Ribosomal_uL24_CS"/>
</dbReference>
<evidence type="ECO:0000256" key="1">
    <source>
        <dbReference type="ARBA" id="ARBA00010618"/>
    </source>
</evidence>